<comment type="caution">
    <text evidence="7">The sequence shown here is derived from an EMBL/GenBank/DDBJ whole genome shotgun (WGS) entry which is preliminary data.</text>
</comment>
<dbReference type="Proteomes" id="UP000014204">
    <property type="component" value="Unassembled WGS sequence"/>
</dbReference>
<reference evidence="7 8" key="1">
    <citation type="submission" date="2013-04" db="EMBL/GenBank/DDBJ databases">
        <title>The Genome Sequence of Enterorhabdus caecimuris B7.</title>
        <authorList>
            <consortium name="The Broad Institute Genomics Platform"/>
            <consortium name="The Broad Institute Genome Sequencing Center for Infectious Disease"/>
            <person name="Earl A."/>
            <person name="Xavier R."/>
            <person name="Elson C."/>
            <person name="Duck W."/>
            <person name="Walker B."/>
            <person name="Young S."/>
            <person name="Zeng Q."/>
            <person name="Gargeya S."/>
            <person name="Fitzgerald M."/>
            <person name="Haas B."/>
            <person name="Abouelleil A."/>
            <person name="Allen A.W."/>
            <person name="Alvarado L."/>
            <person name="Arachchi H.M."/>
            <person name="Berlin A.M."/>
            <person name="Chapman S.B."/>
            <person name="Gainer-Dewar J."/>
            <person name="Goldberg J."/>
            <person name="Griggs A."/>
            <person name="Gujja S."/>
            <person name="Hansen M."/>
            <person name="Howarth C."/>
            <person name="Imamovic A."/>
            <person name="Ireland A."/>
            <person name="Larimer J."/>
            <person name="McCowan C."/>
            <person name="Murphy C."/>
            <person name="Pearson M."/>
            <person name="Poon T.W."/>
            <person name="Priest M."/>
            <person name="Roberts A."/>
            <person name="Saif S."/>
            <person name="Shea T."/>
            <person name="Sisk P."/>
            <person name="Sykes S."/>
            <person name="Wortman J."/>
            <person name="Nusbaum C."/>
            <person name="Birren B."/>
        </authorList>
    </citation>
    <scope>NUCLEOTIDE SEQUENCE [LARGE SCALE GENOMIC DNA]</scope>
    <source>
        <strain evidence="7 8">B7</strain>
    </source>
</reference>
<protein>
    <recommendedName>
        <fullName evidence="6">HTH merR-type domain-containing protein</fullName>
    </recommendedName>
</protein>
<dbReference type="Pfam" id="PF13411">
    <property type="entry name" value="MerR_1"/>
    <property type="match status" value="1"/>
</dbReference>
<keyword evidence="8" id="KW-1185">Reference proteome</keyword>
<feature type="domain" description="HTH merR-type" evidence="6">
    <location>
        <begin position="20"/>
        <end position="92"/>
    </location>
</feature>
<evidence type="ECO:0000313" key="8">
    <source>
        <dbReference type="Proteomes" id="UP000014204"/>
    </source>
</evidence>
<dbReference type="STRING" id="1235794.C811_01169"/>
<dbReference type="RefSeq" id="WP_016309379.1">
    <property type="nucleotide sequence ID" value="NZ_KE159646.1"/>
</dbReference>
<proteinExistence type="predicted"/>
<keyword evidence="1" id="KW-0678">Repressor</keyword>
<accession>R9KWV0</accession>
<keyword evidence="3" id="KW-0238">DNA-binding</keyword>
<dbReference type="InterPro" id="IPR009061">
    <property type="entry name" value="DNA-bd_dom_put_sf"/>
</dbReference>
<evidence type="ECO:0000256" key="1">
    <source>
        <dbReference type="ARBA" id="ARBA00022491"/>
    </source>
</evidence>
<sequence length="366" mass="41918">MSRRKVTTSNDLIRQNCTWPMTVGEVAKLTGVTRRALQVYDERGLLCPARSGEDVANNRKLYMPEDIDRLKQIVVLKDYGFDLKEMPPILDGEVDVVEALNEKLEELRAQENDLKNRILFARYAQVVGDDIFETLAFGTSEVDAFAEFLRESPVYQSKQQKWQNFTETDFEEMWDDFGRIVLQFLSISGDNTFDQVEDAVGALRIWFGKTHFETSDLDLLAPWMMFEDGSDEAEFAQTVGDDSTPGFMQAAVFLVWLKKMLDKLSETLQAMTAGELDHASIAENKMIRLVHFVCEAAGYPVVEVAQLDREKWSEMVEFFATTLAYLAAALEDRDLMEDMYPRTKPTIDPRCLEKLIERSRALDLFS</sequence>
<dbReference type="GeneID" id="82190715"/>
<dbReference type="CDD" id="cd01106">
    <property type="entry name" value="HTH_TipAL-Mta"/>
    <property type="match status" value="1"/>
</dbReference>
<dbReference type="HOGENOM" id="CLU_755930_0_0_11"/>
<organism evidence="7 8">
    <name type="scientific">Adlercreutzia caecimuris B7</name>
    <dbReference type="NCBI Taxonomy" id="1235794"/>
    <lineage>
        <taxon>Bacteria</taxon>
        <taxon>Bacillati</taxon>
        <taxon>Actinomycetota</taxon>
        <taxon>Coriobacteriia</taxon>
        <taxon>Eggerthellales</taxon>
        <taxon>Eggerthellaceae</taxon>
        <taxon>Adlercreutzia</taxon>
    </lineage>
</organism>
<dbReference type="OrthoDB" id="9809391at2"/>
<dbReference type="Gene3D" id="1.10.1660.10">
    <property type="match status" value="1"/>
</dbReference>
<evidence type="ECO:0000259" key="6">
    <source>
        <dbReference type="PROSITE" id="PS50937"/>
    </source>
</evidence>
<keyword evidence="5" id="KW-0175">Coiled coil</keyword>
<dbReference type="EMBL" id="ASSY01000008">
    <property type="protein sequence ID" value="EOS50753.1"/>
    <property type="molecule type" value="Genomic_DNA"/>
</dbReference>
<dbReference type="PANTHER" id="PTHR30204:SF69">
    <property type="entry name" value="MERR-FAMILY TRANSCRIPTIONAL REGULATOR"/>
    <property type="match status" value="1"/>
</dbReference>
<keyword evidence="2" id="KW-0805">Transcription regulation</keyword>
<dbReference type="GO" id="GO:0003700">
    <property type="term" value="F:DNA-binding transcription factor activity"/>
    <property type="evidence" value="ECO:0007669"/>
    <property type="project" value="InterPro"/>
</dbReference>
<dbReference type="GO" id="GO:0003677">
    <property type="term" value="F:DNA binding"/>
    <property type="evidence" value="ECO:0007669"/>
    <property type="project" value="UniProtKB-KW"/>
</dbReference>
<feature type="coiled-coil region" evidence="5">
    <location>
        <begin position="90"/>
        <end position="117"/>
    </location>
</feature>
<dbReference type="PANTHER" id="PTHR30204">
    <property type="entry name" value="REDOX-CYCLING DRUG-SENSING TRANSCRIPTIONAL ACTIVATOR SOXR"/>
    <property type="match status" value="1"/>
</dbReference>
<dbReference type="InterPro" id="IPR000551">
    <property type="entry name" value="MerR-type_HTH_dom"/>
</dbReference>
<evidence type="ECO:0000313" key="7">
    <source>
        <dbReference type="EMBL" id="EOS50753.1"/>
    </source>
</evidence>
<evidence type="ECO:0000256" key="2">
    <source>
        <dbReference type="ARBA" id="ARBA00023015"/>
    </source>
</evidence>
<dbReference type="AlphaFoldDB" id="R9KWV0"/>
<gene>
    <name evidence="7" type="ORF">C811_01169</name>
</gene>
<name>R9KWV0_9ACTN</name>
<dbReference type="PATRIC" id="fig|1235794.3.peg.1149"/>
<dbReference type="InterPro" id="IPR047057">
    <property type="entry name" value="MerR_fam"/>
</dbReference>
<evidence type="ECO:0000256" key="4">
    <source>
        <dbReference type="ARBA" id="ARBA00023163"/>
    </source>
</evidence>
<dbReference type="SUPFAM" id="SSF46955">
    <property type="entry name" value="Putative DNA-binding domain"/>
    <property type="match status" value="1"/>
</dbReference>
<evidence type="ECO:0000256" key="5">
    <source>
        <dbReference type="SAM" id="Coils"/>
    </source>
</evidence>
<dbReference type="PROSITE" id="PS50937">
    <property type="entry name" value="HTH_MERR_2"/>
    <property type="match status" value="1"/>
</dbReference>
<evidence type="ECO:0000256" key="3">
    <source>
        <dbReference type="ARBA" id="ARBA00023125"/>
    </source>
</evidence>
<dbReference type="eggNOG" id="COG0789">
    <property type="taxonomic scope" value="Bacteria"/>
</dbReference>
<dbReference type="SMART" id="SM00422">
    <property type="entry name" value="HTH_MERR"/>
    <property type="match status" value="1"/>
</dbReference>
<keyword evidence="4" id="KW-0804">Transcription</keyword>